<proteinExistence type="predicted"/>
<evidence type="ECO:0000313" key="2">
    <source>
        <dbReference type="EMBL" id="PBK91175.1"/>
    </source>
</evidence>
<dbReference type="STRING" id="47427.A0A2H3D7G8"/>
<gene>
    <name evidence="2" type="ORF">ARMGADRAFT_1081946</name>
</gene>
<reference evidence="3" key="1">
    <citation type="journal article" date="2017" name="Nat. Ecol. Evol.">
        <title>Genome expansion and lineage-specific genetic innovations in the forest pathogenic fungi Armillaria.</title>
        <authorList>
            <person name="Sipos G."/>
            <person name="Prasanna A.N."/>
            <person name="Walter M.C."/>
            <person name="O'Connor E."/>
            <person name="Balint B."/>
            <person name="Krizsan K."/>
            <person name="Kiss B."/>
            <person name="Hess J."/>
            <person name="Varga T."/>
            <person name="Slot J."/>
            <person name="Riley R."/>
            <person name="Boka B."/>
            <person name="Rigling D."/>
            <person name="Barry K."/>
            <person name="Lee J."/>
            <person name="Mihaltcheva S."/>
            <person name="LaButti K."/>
            <person name="Lipzen A."/>
            <person name="Waldron R."/>
            <person name="Moloney N.M."/>
            <person name="Sperisen C."/>
            <person name="Kredics L."/>
            <person name="Vagvoelgyi C."/>
            <person name="Patrignani A."/>
            <person name="Fitzpatrick D."/>
            <person name="Nagy I."/>
            <person name="Doyle S."/>
            <person name="Anderson J.B."/>
            <person name="Grigoriev I.V."/>
            <person name="Gueldener U."/>
            <person name="Muensterkoetter M."/>
            <person name="Nagy L.G."/>
        </authorList>
    </citation>
    <scope>NUCLEOTIDE SEQUENCE [LARGE SCALE GENOMIC DNA]</scope>
    <source>
        <strain evidence="3">Ar21-2</strain>
    </source>
</reference>
<accession>A0A2H3D7G8</accession>
<dbReference type="AlphaFoldDB" id="A0A2H3D7G8"/>
<protein>
    <submittedName>
        <fullName evidence="2">Uncharacterized protein</fullName>
    </submittedName>
</protein>
<evidence type="ECO:0000313" key="3">
    <source>
        <dbReference type="Proteomes" id="UP000217790"/>
    </source>
</evidence>
<keyword evidence="3" id="KW-1185">Reference proteome</keyword>
<dbReference type="OrthoDB" id="3053093at2759"/>
<dbReference type="EMBL" id="KZ293662">
    <property type="protein sequence ID" value="PBK91175.1"/>
    <property type="molecule type" value="Genomic_DNA"/>
</dbReference>
<feature type="region of interest" description="Disordered" evidence="1">
    <location>
        <begin position="420"/>
        <end position="454"/>
    </location>
</feature>
<feature type="region of interest" description="Disordered" evidence="1">
    <location>
        <begin position="1"/>
        <end position="27"/>
    </location>
</feature>
<name>A0A2H3D7G8_ARMGA</name>
<feature type="region of interest" description="Disordered" evidence="1">
    <location>
        <begin position="132"/>
        <end position="168"/>
    </location>
</feature>
<organism evidence="2 3">
    <name type="scientific">Armillaria gallica</name>
    <name type="common">Bulbous honey fungus</name>
    <name type="synonym">Armillaria bulbosa</name>
    <dbReference type="NCBI Taxonomy" id="47427"/>
    <lineage>
        <taxon>Eukaryota</taxon>
        <taxon>Fungi</taxon>
        <taxon>Dikarya</taxon>
        <taxon>Basidiomycota</taxon>
        <taxon>Agaricomycotina</taxon>
        <taxon>Agaricomycetes</taxon>
        <taxon>Agaricomycetidae</taxon>
        <taxon>Agaricales</taxon>
        <taxon>Marasmiineae</taxon>
        <taxon>Physalacriaceae</taxon>
        <taxon>Armillaria</taxon>
    </lineage>
</organism>
<sequence>MPTPLSAPSKTMTLIPPLPKPTTPVTPQRAVSQCAPNLAGSVPQLNLLAATPVANTSSSNVQASNSTCVNISKPLMPRFMTPSSSQQTGQPATALQKTVTPTLITSHREPLFLPGTDDKEEQVQWDLVETGRADEEVASTNGEDGNVAIDNDEGTQSSDEATSPPPTKMARRLCQEPRILLALPTSQSQAPHQSAPLHVSPVNSTAAYLKAIQDPKPKAKKKRKEAKTRLWRLLSLINMRGMRMRIDNVEVCPTPVIWRCGPGPSKPPPVTLGVSGRGFGEKVPSTAEAVNHGIKSIGILKVDKNFGEFMEVDKSYWSKAVALFIGEWYTTAFKCMHCHYSKLPCKVNGIPALNPIKHYHPKGSDAVNTFEATVNAIEANNAAIATITQQYLAGLSVFAHTDNIHAQTFHLHRCLAPIEENEDDHNSEDEEYEAPDDVAEGVAGSSKKRKVKLG</sequence>
<dbReference type="InParanoid" id="A0A2H3D7G8"/>
<dbReference type="Proteomes" id="UP000217790">
    <property type="component" value="Unassembled WGS sequence"/>
</dbReference>
<evidence type="ECO:0000256" key="1">
    <source>
        <dbReference type="SAM" id="MobiDB-lite"/>
    </source>
</evidence>
<feature type="compositionally biased region" description="Acidic residues" evidence="1">
    <location>
        <begin position="420"/>
        <end position="439"/>
    </location>
</feature>